<keyword evidence="2" id="KW-0472">Membrane</keyword>
<proteinExistence type="predicted"/>
<name>A0A165PRX8_9APHY</name>
<dbReference type="Proteomes" id="UP000076727">
    <property type="component" value="Unassembled WGS sequence"/>
</dbReference>
<feature type="transmembrane region" description="Helical" evidence="2">
    <location>
        <begin position="71"/>
        <end position="91"/>
    </location>
</feature>
<evidence type="ECO:0000313" key="3">
    <source>
        <dbReference type="EMBL" id="KZT68557.1"/>
    </source>
</evidence>
<accession>A0A165PRX8</accession>
<keyword evidence="4" id="KW-1185">Reference proteome</keyword>
<reference evidence="3 4" key="1">
    <citation type="journal article" date="2016" name="Mol. Biol. Evol.">
        <title>Comparative Genomics of Early-Diverging Mushroom-Forming Fungi Provides Insights into the Origins of Lignocellulose Decay Capabilities.</title>
        <authorList>
            <person name="Nagy L.G."/>
            <person name="Riley R."/>
            <person name="Tritt A."/>
            <person name="Adam C."/>
            <person name="Daum C."/>
            <person name="Floudas D."/>
            <person name="Sun H."/>
            <person name="Yadav J.S."/>
            <person name="Pangilinan J."/>
            <person name="Larsson K.H."/>
            <person name="Matsuura K."/>
            <person name="Barry K."/>
            <person name="Labutti K."/>
            <person name="Kuo R."/>
            <person name="Ohm R.A."/>
            <person name="Bhattacharya S.S."/>
            <person name="Shirouzu T."/>
            <person name="Yoshinaga Y."/>
            <person name="Martin F.M."/>
            <person name="Grigoriev I.V."/>
            <person name="Hibbett D.S."/>
        </authorList>
    </citation>
    <scope>NUCLEOTIDE SEQUENCE [LARGE SCALE GENOMIC DNA]</scope>
    <source>
        <strain evidence="3 4">L-15889</strain>
    </source>
</reference>
<organism evidence="3 4">
    <name type="scientific">Daedalea quercina L-15889</name>
    <dbReference type="NCBI Taxonomy" id="1314783"/>
    <lineage>
        <taxon>Eukaryota</taxon>
        <taxon>Fungi</taxon>
        <taxon>Dikarya</taxon>
        <taxon>Basidiomycota</taxon>
        <taxon>Agaricomycotina</taxon>
        <taxon>Agaricomycetes</taxon>
        <taxon>Polyporales</taxon>
        <taxon>Fomitopsis</taxon>
    </lineage>
</organism>
<dbReference type="AlphaFoldDB" id="A0A165PRX8"/>
<evidence type="ECO:0000256" key="1">
    <source>
        <dbReference type="SAM" id="MobiDB-lite"/>
    </source>
</evidence>
<feature type="region of interest" description="Disordered" evidence="1">
    <location>
        <begin position="1"/>
        <end position="22"/>
    </location>
</feature>
<evidence type="ECO:0000256" key="2">
    <source>
        <dbReference type="SAM" id="Phobius"/>
    </source>
</evidence>
<keyword evidence="2" id="KW-0812">Transmembrane</keyword>
<dbReference type="EMBL" id="KV429065">
    <property type="protein sequence ID" value="KZT68557.1"/>
    <property type="molecule type" value="Genomic_DNA"/>
</dbReference>
<protein>
    <submittedName>
        <fullName evidence="3">Uncharacterized protein</fullName>
    </submittedName>
</protein>
<gene>
    <name evidence="3" type="ORF">DAEQUDRAFT_320749</name>
</gene>
<evidence type="ECO:0000313" key="4">
    <source>
        <dbReference type="Proteomes" id="UP000076727"/>
    </source>
</evidence>
<keyword evidence="2" id="KW-1133">Transmembrane helix</keyword>
<sequence length="92" mass="9909">MSELFGDHSAVPIHDRLPPTQRSLPTGDYGIVATLCHMHRSGLQPTASRVIELSIHILVTLFPSASLPFNLLLALVGFPPSTCLLSSGIYLT</sequence>